<dbReference type="SUPFAM" id="SSF46894">
    <property type="entry name" value="C-terminal effector domain of the bipartite response regulators"/>
    <property type="match status" value="1"/>
</dbReference>
<dbReference type="RefSeq" id="WP_196283638.1">
    <property type="nucleotide sequence ID" value="NZ_JADQDQ010000011.1"/>
</dbReference>
<accession>A0ABS0INC3</accession>
<keyword evidence="1" id="KW-0238">DNA-binding</keyword>
<evidence type="ECO:0000256" key="2">
    <source>
        <dbReference type="ARBA" id="ARBA00023172"/>
    </source>
</evidence>
<reference evidence="4 5" key="1">
    <citation type="submission" date="2020-11" db="EMBL/GenBank/DDBJ databases">
        <authorList>
            <person name="Kim M.K."/>
        </authorList>
    </citation>
    <scope>NUCLEOTIDE SEQUENCE [LARGE SCALE GENOMIC DNA]</scope>
    <source>
        <strain evidence="4 5">BT683</strain>
    </source>
</reference>
<dbReference type="Proteomes" id="UP000597617">
    <property type="component" value="Unassembled WGS sequence"/>
</dbReference>
<dbReference type="InterPro" id="IPR016032">
    <property type="entry name" value="Sig_transdc_resp-reg_C-effctor"/>
</dbReference>
<evidence type="ECO:0000313" key="5">
    <source>
        <dbReference type="Proteomes" id="UP000597617"/>
    </source>
</evidence>
<dbReference type="SUPFAM" id="SSF53041">
    <property type="entry name" value="Resolvase-like"/>
    <property type="match status" value="1"/>
</dbReference>
<dbReference type="PROSITE" id="PS51736">
    <property type="entry name" value="RECOMBINASES_3"/>
    <property type="match status" value="1"/>
</dbReference>
<gene>
    <name evidence="4" type="ORF">I2I05_17975</name>
</gene>
<proteinExistence type="predicted"/>
<evidence type="ECO:0000259" key="3">
    <source>
        <dbReference type="PROSITE" id="PS51736"/>
    </source>
</evidence>
<feature type="domain" description="Resolvase/invertase-type recombinase catalytic" evidence="3">
    <location>
        <begin position="2"/>
        <end position="151"/>
    </location>
</feature>
<dbReference type="InterPro" id="IPR050639">
    <property type="entry name" value="SSR_resolvase"/>
</dbReference>
<sequence length="209" mass="23307">MRVALYARVSTSDKDQNPENQLVLLRREAERAGDTIYKEYVDEKSGGSSNRKAFQEMMKDAGKRRFDLVRVFALDRFSSEGIEKVFEHTAALEQAGVLFWSYCEPALNTTGPMASLFKSIIAWAAGYRNQRHSENVRLGQARKRAEAAAAGKEYAHGRRATSPEVIAEIQRLIGEGLSQRKIATQLNVSVGTVNKHSGMIKLSHPPQPD</sequence>
<dbReference type="Pfam" id="PF00239">
    <property type="entry name" value="Resolvase"/>
    <property type="match status" value="1"/>
</dbReference>
<keyword evidence="5" id="KW-1185">Reference proteome</keyword>
<dbReference type="SMART" id="SM00857">
    <property type="entry name" value="Resolvase"/>
    <property type="match status" value="1"/>
</dbReference>
<name>A0ABS0INC3_9BACT</name>
<dbReference type="PANTHER" id="PTHR30461">
    <property type="entry name" value="DNA-INVERTASE FROM LAMBDOID PROPHAGE"/>
    <property type="match status" value="1"/>
</dbReference>
<organism evidence="4 5">
    <name type="scientific">Hymenobacter jeongseonensis</name>
    <dbReference type="NCBI Taxonomy" id="2791027"/>
    <lineage>
        <taxon>Bacteria</taxon>
        <taxon>Pseudomonadati</taxon>
        <taxon>Bacteroidota</taxon>
        <taxon>Cytophagia</taxon>
        <taxon>Cytophagales</taxon>
        <taxon>Hymenobacteraceae</taxon>
        <taxon>Hymenobacter</taxon>
    </lineage>
</organism>
<evidence type="ECO:0000313" key="4">
    <source>
        <dbReference type="EMBL" id="MBF9239285.1"/>
    </source>
</evidence>
<keyword evidence="2" id="KW-0233">DNA recombination</keyword>
<dbReference type="InterPro" id="IPR036162">
    <property type="entry name" value="Resolvase-like_N_sf"/>
</dbReference>
<comment type="caution">
    <text evidence="4">The sequence shown here is derived from an EMBL/GenBank/DDBJ whole genome shotgun (WGS) entry which is preliminary data.</text>
</comment>
<dbReference type="Gene3D" id="1.10.10.60">
    <property type="entry name" value="Homeodomain-like"/>
    <property type="match status" value="1"/>
</dbReference>
<dbReference type="InterPro" id="IPR006119">
    <property type="entry name" value="Resolv_N"/>
</dbReference>
<dbReference type="EMBL" id="JADQDQ010000011">
    <property type="protein sequence ID" value="MBF9239285.1"/>
    <property type="molecule type" value="Genomic_DNA"/>
</dbReference>
<evidence type="ECO:0000256" key="1">
    <source>
        <dbReference type="ARBA" id="ARBA00023125"/>
    </source>
</evidence>
<dbReference type="CDD" id="cd03768">
    <property type="entry name" value="SR_ResInv"/>
    <property type="match status" value="1"/>
</dbReference>
<dbReference type="PANTHER" id="PTHR30461:SF2">
    <property type="entry name" value="SERINE RECOMBINASE PINE-RELATED"/>
    <property type="match status" value="1"/>
</dbReference>
<protein>
    <submittedName>
        <fullName evidence="4">Recombinase family protein</fullName>
    </submittedName>
</protein>
<dbReference type="Gene3D" id="3.40.50.1390">
    <property type="entry name" value="Resolvase, N-terminal catalytic domain"/>
    <property type="match status" value="1"/>
</dbReference>